<dbReference type="GO" id="GO:0016780">
    <property type="term" value="F:phosphotransferase activity, for other substituted phosphate groups"/>
    <property type="evidence" value="ECO:0007669"/>
    <property type="project" value="TreeGrafter"/>
</dbReference>
<dbReference type="PANTHER" id="PTHR30576:SF10">
    <property type="entry name" value="SLL5057 PROTEIN"/>
    <property type="match status" value="1"/>
</dbReference>
<reference evidence="4" key="1">
    <citation type="submission" date="2022-04" db="EMBL/GenBank/DDBJ databases">
        <title>Draft genome sequences of lactic acid bacteria (LAB) strains involved in meat spoilage.</title>
        <authorList>
            <person name="Palevich N."/>
        </authorList>
    </citation>
    <scope>NUCLEOTIDE SEQUENCE</scope>
    <source>
        <strain evidence="4">9-14</strain>
    </source>
</reference>
<evidence type="ECO:0000259" key="3">
    <source>
        <dbReference type="Pfam" id="PF02397"/>
    </source>
</evidence>
<protein>
    <submittedName>
        <fullName evidence="4">Sugar transferase</fullName>
    </submittedName>
</protein>
<evidence type="ECO:0000256" key="1">
    <source>
        <dbReference type="ARBA" id="ARBA00006464"/>
    </source>
</evidence>
<dbReference type="AlphaFoldDB" id="A0AAW8RBC4"/>
<dbReference type="Proteomes" id="UP001249945">
    <property type="component" value="Unassembled WGS sequence"/>
</dbReference>
<dbReference type="RefSeq" id="WP_311780805.1">
    <property type="nucleotide sequence ID" value="NZ_JALRMQ010000008.1"/>
</dbReference>
<organism evidence="4 5">
    <name type="scientific">Carnobacterium divergens</name>
    <name type="common">Lactobacillus divergens</name>
    <dbReference type="NCBI Taxonomy" id="2748"/>
    <lineage>
        <taxon>Bacteria</taxon>
        <taxon>Bacillati</taxon>
        <taxon>Bacillota</taxon>
        <taxon>Bacilli</taxon>
        <taxon>Lactobacillales</taxon>
        <taxon>Carnobacteriaceae</taxon>
        <taxon>Carnobacterium</taxon>
    </lineage>
</organism>
<feature type="domain" description="Bacterial sugar transferase" evidence="3">
    <location>
        <begin position="25"/>
        <end position="208"/>
    </location>
</feature>
<accession>A0AAW8RBC4</accession>
<comment type="caution">
    <text evidence="4">The sequence shown here is derived from an EMBL/GenBank/DDBJ whole genome shotgun (WGS) entry which is preliminary data.</text>
</comment>
<name>A0AAW8RBC4_CARDV</name>
<keyword evidence="2" id="KW-0812">Transmembrane</keyword>
<evidence type="ECO:0000313" key="4">
    <source>
        <dbReference type="EMBL" id="MDT1974984.1"/>
    </source>
</evidence>
<proteinExistence type="inferred from homology"/>
<keyword evidence="2" id="KW-0472">Membrane</keyword>
<evidence type="ECO:0000256" key="2">
    <source>
        <dbReference type="SAM" id="Phobius"/>
    </source>
</evidence>
<dbReference type="InterPro" id="IPR003362">
    <property type="entry name" value="Bact_transf"/>
</dbReference>
<feature type="transmembrane region" description="Helical" evidence="2">
    <location>
        <begin position="21"/>
        <end position="48"/>
    </location>
</feature>
<keyword evidence="4" id="KW-0808">Transferase</keyword>
<keyword evidence="2" id="KW-1133">Transmembrane helix</keyword>
<sequence>MENKYFIFQLDKKKSYIVIKLFAGKILAIVALILLCPLFLILCLLLKISEPKAPVLFKQIRNGKDTKEFEIYKFRTMHVDAEAKLEELTQFNEIEGAMFKMKNDPRVTKIGRFLRKTSIDEFPQLLNVLKGEMTLVGPRPPLPRELAEYSEYDKKRLAVVPGCTGLWQVSGRNELNFDEMVELDLTYIKEMSLMLDLKILLKTIFIIVGPKNGY</sequence>
<dbReference type="PANTHER" id="PTHR30576">
    <property type="entry name" value="COLANIC BIOSYNTHESIS UDP-GLUCOSE LIPID CARRIER TRANSFERASE"/>
    <property type="match status" value="1"/>
</dbReference>
<dbReference type="EMBL" id="JALRMR010000014">
    <property type="protein sequence ID" value="MDT1974984.1"/>
    <property type="molecule type" value="Genomic_DNA"/>
</dbReference>
<comment type="similarity">
    <text evidence="1">Belongs to the bacterial sugar transferase family.</text>
</comment>
<gene>
    <name evidence="4" type="ORF">MX635_11315</name>
</gene>
<dbReference type="Pfam" id="PF02397">
    <property type="entry name" value="Bac_transf"/>
    <property type="match status" value="1"/>
</dbReference>
<evidence type="ECO:0000313" key="5">
    <source>
        <dbReference type="Proteomes" id="UP001249945"/>
    </source>
</evidence>